<gene>
    <name evidence="2" type="ORF">SEMRO_345_G122380.1</name>
</gene>
<accession>A0A9N8DU51</accession>
<evidence type="ECO:0000256" key="1">
    <source>
        <dbReference type="SAM" id="SignalP"/>
    </source>
</evidence>
<comment type="caution">
    <text evidence="2">The sequence shown here is derived from an EMBL/GenBank/DDBJ whole genome shotgun (WGS) entry which is preliminary data.</text>
</comment>
<reference evidence="2" key="1">
    <citation type="submission" date="2020-06" db="EMBL/GenBank/DDBJ databases">
        <authorList>
            <consortium name="Plant Systems Biology data submission"/>
        </authorList>
    </citation>
    <scope>NUCLEOTIDE SEQUENCE</scope>
    <source>
        <strain evidence="2">D6</strain>
    </source>
</reference>
<organism evidence="2 3">
    <name type="scientific">Seminavis robusta</name>
    <dbReference type="NCBI Taxonomy" id="568900"/>
    <lineage>
        <taxon>Eukaryota</taxon>
        <taxon>Sar</taxon>
        <taxon>Stramenopiles</taxon>
        <taxon>Ochrophyta</taxon>
        <taxon>Bacillariophyta</taxon>
        <taxon>Bacillariophyceae</taxon>
        <taxon>Bacillariophycidae</taxon>
        <taxon>Naviculales</taxon>
        <taxon>Naviculaceae</taxon>
        <taxon>Seminavis</taxon>
    </lineage>
</organism>
<dbReference type="OrthoDB" id="201440at2759"/>
<keyword evidence="3" id="KW-1185">Reference proteome</keyword>
<dbReference type="AlphaFoldDB" id="A0A9N8DU51"/>
<name>A0A9N8DU51_9STRA</name>
<evidence type="ECO:0000313" key="3">
    <source>
        <dbReference type="Proteomes" id="UP001153069"/>
    </source>
</evidence>
<dbReference type="InterPro" id="IPR035992">
    <property type="entry name" value="Ricin_B-like_lectins"/>
</dbReference>
<dbReference type="EMBL" id="CAICTM010000344">
    <property type="protein sequence ID" value="CAB9508380.1"/>
    <property type="molecule type" value="Genomic_DNA"/>
</dbReference>
<dbReference type="SUPFAM" id="SSF50370">
    <property type="entry name" value="Ricin B-like lectins"/>
    <property type="match status" value="1"/>
</dbReference>
<feature type="signal peptide" evidence="1">
    <location>
        <begin position="1"/>
        <end position="32"/>
    </location>
</feature>
<keyword evidence="1" id="KW-0732">Signal</keyword>
<protein>
    <submittedName>
        <fullName evidence="2">Chitinase</fullName>
    </submittedName>
</protein>
<evidence type="ECO:0000313" key="2">
    <source>
        <dbReference type="EMBL" id="CAB9508380.1"/>
    </source>
</evidence>
<dbReference type="PROSITE" id="PS50231">
    <property type="entry name" value="RICIN_B_LECTIN"/>
    <property type="match status" value="2"/>
</dbReference>
<feature type="chain" id="PRO_5040393181" evidence="1">
    <location>
        <begin position="33"/>
        <end position="722"/>
    </location>
</feature>
<proteinExistence type="predicted"/>
<dbReference type="Proteomes" id="UP001153069">
    <property type="component" value="Unassembled WGS sequence"/>
</dbReference>
<sequence length="722" mass="78371">MSKPRHTSYRGDTVGTLLLVLLLASTVSVVVAQQQCNGDLFSCPDGSLVGRVPPECDFSPCGGGVQCNNDIFRCPGGVEVVRQPPTCEFEDCPGCPDDSFVCVDGTELFRDPTLDCQFPPCPPQQCAQDIFTCDDDTELVRDPDLNCEFPPCPTPVCPLDSFTCDDGTELIRDPDLDCEFPECPTPVCPLDSFTCDDGTELIRDPDLDCEFPECPTPACPQDIKVCPDGTELTRTEPDCQFPDCPPPACPADTITCPGGDVIIRIPPECNFPDCPPVTCNQDLIQCPDGSFVSRVPPTCEFEDCPEIETCDTDVKECFNGTFVSRVPPECNFPPCPPLVCPADVLECSDGSVVSRDPSLDCEFPPCPKPDVCTQDVKQCPNGVFLSRDPNLNCAFPPCPMTEYFMLAAASDGCIGRRDFMAGSELLLKECSFDDDAVLWRQDLEGRFHSKSDDSMCIQAGQVPEISTGVDGLMSGNSMYLKPCNQNLKMELQVFDESWTVAGMSGPLFLRAREDLCVVHFGAIPEIGEDRIMLLSCNQLGGDRALGWTALYPNYNYVTLRAAGGGCLARKGRGTGGDLFLDSCSSDDFNLQWRLDMEGRFRSRLDDSECMQAAQYPALMLGPDALGQGTPMYAKGCNGPLKPPFQIMAIPTLPATQGHIKVASRPDLCVTHFGAVAEIGQSRIILAECNVLGGFRGRGWIAEDPCIHPPFCQPATLPSSNFP</sequence>